<dbReference type="EMBL" id="KL197719">
    <property type="protein sequence ID" value="KDQ57756.1"/>
    <property type="molecule type" value="Genomic_DNA"/>
</dbReference>
<gene>
    <name evidence="2" type="ORF">JAAARDRAFT_95333</name>
</gene>
<feature type="compositionally biased region" description="Polar residues" evidence="1">
    <location>
        <begin position="14"/>
        <end position="24"/>
    </location>
</feature>
<feature type="non-terminal residue" evidence="2">
    <location>
        <position position="1"/>
    </location>
</feature>
<organism evidence="2 3">
    <name type="scientific">Jaapia argillacea MUCL 33604</name>
    <dbReference type="NCBI Taxonomy" id="933084"/>
    <lineage>
        <taxon>Eukaryota</taxon>
        <taxon>Fungi</taxon>
        <taxon>Dikarya</taxon>
        <taxon>Basidiomycota</taxon>
        <taxon>Agaricomycotina</taxon>
        <taxon>Agaricomycetes</taxon>
        <taxon>Agaricomycetidae</taxon>
        <taxon>Jaapiales</taxon>
        <taxon>Jaapiaceae</taxon>
        <taxon>Jaapia</taxon>
    </lineage>
</organism>
<evidence type="ECO:0000313" key="3">
    <source>
        <dbReference type="Proteomes" id="UP000027265"/>
    </source>
</evidence>
<proteinExistence type="predicted"/>
<evidence type="ECO:0000256" key="1">
    <source>
        <dbReference type="SAM" id="MobiDB-lite"/>
    </source>
</evidence>
<dbReference type="Proteomes" id="UP000027265">
    <property type="component" value="Unassembled WGS sequence"/>
</dbReference>
<dbReference type="AlphaFoldDB" id="A0A067Q586"/>
<feature type="compositionally biased region" description="Polar residues" evidence="1">
    <location>
        <begin position="44"/>
        <end position="57"/>
    </location>
</feature>
<feature type="non-terminal residue" evidence="2">
    <location>
        <position position="163"/>
    </location>
</feature>
<sequence>IQPKPIPMRKSRTIDPSMTASDTLPSVHEIRPTPTGRSLKSVPSLPSMSQSERSFPPTSIRVHDTGMTAKSAPLFSTEPDISGLGSSNTMISYIKPNKTGDAPPLPIVQPPRPSTAPPRDVDELGMRTQKSNGFKGQGDGGVAPSAGLPAPSSKPLSHVRAFW</sequence>
<dbReference type="OrthoDB" id="6375767at2759"/>
<dbReference type="HOGENOM" id="CLU_1533479_0_0_1"/>
<keyword evidence="3" id="KW-1185">Reference proteome</keyword>
<evidence type="ECO:0000313" key="2">
    <source>
        <dbReference type="EMBL" id="KDQ57756.1"/>
    </source>
</evidence>
<name>A0A067Q586_9AGAM</name>
<dbReference type="InParanoid" id="A0A067Q586"/>
<protein>
    <submittedName>
        <fullName evidence="2">Uncharacterized protein</fullName>
    </submittedName>
</protein>
<feature type="region of interest" description="Disordered" evidence="1">
    <location>
        <begin position="1"/>
        <end position="63"/>
    </location>
</feature>
<feature type="region of interest" description="Disordered" evidence="1">
    <location>
        <begin position="92"/>
        <end position="163"/>
    </location>
</feature>
<feature type="compositionally biased region" description="Pro residues" evidence="1">
    <location>
        <begin position="103"/>
        <end position="116"/>
    </location>
</feature>
<accession>A0A067Q586</accession>
<reference evidence="3" key="1">
    <citation type="journal article" date="2014" name="Proc. Natl. Acad. Sci. U.S.A.">
        <title>Extensive sampling of basidiomycete genomes demonstrates inadequacy of the white-rot/brown-rot paradigm for wood decay fungi.</title>
        <authorList>
            <person name="Riley R."/>
            <person name="Salamov A.A."/>
            <person name="Brown D.W."/>
            <person name="Nagy L.G."/>
            <person name="Floudas D."/>
            <person name="Held B.W."/>
            <person name="Levasseur A."/>
            <person name="Lombard V."/>
            <person name="Morin E."/>
            <person name="Otillar R."/>
            <person name="Lindquist E.A."/>
            <person name="Sun H."/>
            <person name="LaButti K.M."/>
            <person name="Schmutz J."/>
            <person name="Jabbour D."/>
            <person name="Luo H."/>
            <person name="Baker S.E."/>
            <person name="Pisabarro A.G."/>
            <person name="Walton J.D."/>
            <person name="Blanchette R.A."/>
            <person name="Henrissat B."/>
            <person name="Martin F."/>
            <person name="Cullen D."/>
            <person name="Hibbett D.S."/>
            <person name="Grigoriev I.V."/>
        </authorList>
    </citation>
    <scope>NUCLEOTIDE SEQUENCE [LARGE SCALE GENOMIC DNA]</scope>
    <source>
        <strain evidence="3">MUCL 33604</strain>
    </source>
</reference>